<keyword evidence="1" id="KW-0812">Transmembrane</keyword>
<dbReference type="PANTHER" id="PTHR12286">
    <property type="entry name" value="SACCHAROPINE DEHYDROGENASE-LIKE OXIDOREDUCTASE"/>
    <property type="match status" value="1"/>
</dbReference>
<dbReference type="GO" id="GO:0005811">
    <property type="term" value="C:lipid droplet"/>
    <property type="evidence" value="ECO:0007669"/>
    <property type="project" value="TreeGrafter"/>
</dbReference>
<proteinExistence type="predicted"/>
<dbReference type="InterPro" id="IPR051276">
    <property type="entry name" value="Saccharopine_DH-like_oxidrdct"/>
</dbReference>
<keyword evidence="3" id="KW-1185">Reference proteome</keyword>
<dbReference type="GO" id="GO:0005886">
    <property type="term" value="C:plasma membrane"/>
    <property type="evidence" value="ECO:0007669"/>
    <property type="project" value="TreeGrafter"/>
</dbReference>
<reference evidence="2 3" key="1">
    <citation type="journal article" date="2019" name="Sci. Rep.">
        <title>Orb-weaving spider Araneus ventricosus genome elucidates the spidroin gene catalogue.</title>
        <authorList>
            <person name="Kono N."/>
            <person name="Nakamura H."/>
            <person name="Ohtoshi R."/>
            <person name="Moran D.A.P."/>
            <person name="Shinohara A."/>
            <person name="Yoshida Y."/>
            <person name="Fujiwara M."/>
            <person name="Mori M."/>
            <person name="Tomita M."/>
            <person name="Arakawa K."/>
        </authorList>
    </citation>
    <scope>NUCLEOTIDE SEQUENCE [LARGE SCALE GENOMIC DNA]</scope>
</reference>
<accession>A0A4Y2SPW6</accession>
<comment type="caution">
    <text evidence="2">The sequence shown here is derived from an EMBL/GenBank/DDBJ whole genome shotgun (WGS) entry which is preliminary data.</text>
</comment>
<dbReference type="GO" id="GO:0009247">
    <property type="term" value="P:glycolipid biosynthetic process"/>
    <property type="evidence" value="ECO:0007669"/>
    <property type="project" value="TreeGrafter"/>
</dbReference>
<protein>
    <submittedName>
        <fullName evidence="2">Saccharopine dehydrogenase-like oxidoreductase</fullName>
    </submittedName>
</protein>
<dbReference type="EMBL" id="BGPR01022634">
    <property type="protein sequence ID" value="GBN89125.1"/>
    <property type="molecule type" value="Genomic_DNA"/>
</dbReference>
<gene>
    <name evidence="2" type="primary">SCCPDH_6</name>
    <name evidence="2" type="ORF">AVEN_70692_1</name>
</gene>
<dbReference type="PANTHER" id="PTHR12286:SF5">
    <property type="entry name" value="SACCHAROPINE DEHYDROGENASE-LIKE OXIDOREDUCTASE"/>
    <property type="match status" value="1"/>
</dbReference>
<name>A0A4Y2SPW6_ARAVE</name>
<sequence>MVSSTHAFYFPLWLSRIPRNYRCLRTEAYVRQHLFKALRCDCGIAFYANFGCLFAFGDATSTPYVEVQGYLKLNSLYEALRHIFAIVFSVIMCLFSAGRVLMEKYPSFLSAGLFSKEGPSRQQIMESSTKVTFHADGWKKNVADSEKQLAKPDKKIKLTITGPEAGYALTTMCMVQAALTVLQDSDRMPFKGGVYTPGVAFENTRLQERLEERGMTFTYEEIL</sequence>
<evidence type="ECO:0000313" key="3">
    <source>
        <dbReference type="Proteomes" id="UP000499080"/>
    </source>
</evidence>
<dbReference type="Proteomes" id="UP000499080">
    <property type="component" value="Unassembled WGS sequence"/>
</dbReference>
<dbReference type="GO" id="GO:0005739">
    <property type="term" value="C:mitochondrion"/>
    <property type="evidence" value="ECO:0007669"/>
    <property type="project" value="TreeGrafter"/>
</dbReference>
<evidence type="ECO:0000256" key="1">
    <source>
        <dbReference type="SAM" id="Phobius"/>
    </source>
</evidence>
<evidence type="ECO:0000313" key="2">
    <source>
        <dbReference type="EMBL" id="GBN89125.1"/>
    </source>
</evidence>
<feature type="transmembrane region" description="Helical" evidence="1">
    <location>
        <begin position="79"/>
        <end position="101"/>
    </location>
</feature>
<organism evidence="2 3">
    <name type="scientific">Araneus ventricosus</name>
    <name type="common">Orbweaver spider</name>
    <name type="synonym">Epeira ventricosa</name>
    <dbReference type="NCBI Taxonomy" id="182803"/>
    <lineage>
        <taxon>Eukaryota</taxon>
        <taxon>Metazoa</taxon>
        <taxon>Ecdysozoa</taxon>
        <taxon>Arthropoda</taxon>
        <taxon>Chelicerata</taxon>
        <taxon>Arachnida</taxon>
        <taxon>Araneae</taxon>
        <taxon>Araneomorphae</taxon>
        <taxon>Entelegynae</taxon>
        <taxon>Araneoidea</taxon>
        <taxon>Araneidae</taxon>
        <taxon>Araneus</taxon>
    </lineage>
</organism>
<dbReference type="OrthoDB" id="6430884at2759"/>
<dbReference type="AlphaFoldDB" id="A0A4Y2SPW6"/>
<keyword evidence="1" id="KW-0472">Membrane</keyword>
<keyword evidence="1" id="KW-1133">Transmembrane helix</keyword>